<name>A0A978UNH2_ZIZJJ</name>
<accession>A0A978UNH2</accession>
<proteinExistence type="predicted"/>
<dbReference type="EMBL" id="JAEACU010000010">
    <property type="protein sequence ID" value="KAH7516374.1"/>
    <property type="molecule type" value="Genomic_DNA"/>
</dbReference>
<dbReference type="Proteomes" id="UP000813462">
    <property type="component" value="Unassembled WGS sequence"/>
</dbReference>
<evidence type="ECO:0000256" key="1">
    <source>
        <dbReference type="SAM" id="MobiDB-lite"/>
    </source>
</evidence>
<feature type="region of interest" description="Disordered" evidence="1">
    <location>
        <begin position="260"/>
        <end position="304"/>
    </location>
</feature>
<dbReference type="AlphaFoldDB" id="A0A978UNH2"/>
<evidence type="ECO:0000313" key="2">
    <source>
        <dbReference type="EMBL" id="KAH7516374.1"/>
    </source>
</evidence>
<evidence type="ECO:0000313" key="3">
    <source>
        <dbReference type="Proteomes" id="UP000813462"/>
    </source>
</evidence>
<comment type="caution">
    <text evidence="2">The sequence shown here is derived from an EMBL/GenBank/DDBJ whole genome shotgun (WGS) entry which is preliminary data.</text>
</comment>
<reference evidence="2" key="1">
    <citation type="journal article" date="2021" name="Front. Plant Sci.">
        <title>Chromosome-Scale Genome Assembly for Chinese Sour Jujube and Insights Into Its Genome Evolution and Domestication Signature.</title>
        <authorList>
            <person name="Shen L.-Y."/>
            <person name="Luo H."/>
            <person name="Wang X.-L."/>
            <person name="Wang X.-M."/>
            <person name="Qiu X.-J."/>
            <person name="Liu H."/>
            <person name="Zhou S.-S."/>
            <person name="Jia K.-H."/>
            <person name="Nie S."/>
            <person name="Bao Y.-T."/>
            <person name="Zhang R.-G."/>
            <person name="Yun Q.-Z."/>
            <person name="Chai Y.-H."/>
            <person name="Lu J.-Y."/>
            <person name="Li Y."/>
            <person name="Zhao S.-W."/>
            <person name="Mao J.-F."/>
            <person name="Jia S.-G."/>
            <person name="Mao Y.-M."/>
        </authorList>
    </citation>
    <scope>NUCLEOTIDE SEQUENCE</scope>
    <source>
        <strain evidence="2">AT0</strain>
        <tissue evidence="2">Leaf</tissue>
    </source>
</reference>
<protein>
    <submittedName>
        <fullName evidence="2">Uncharacterized protein</fullName>
    </submittedName>
</protein>
<gene>
    <name evidence="2" type="ORF">FEM48_Zijuj10G0128300</name>
</gene>
<sequence>MQLVNSAFKVPNSSFVLPSNTLNSMQNFEYVLNDHLFDNGSYGRNYYNDHQRRFYGRGCGRGRGERFFKPRCQICDQIGHTTKVYYCNSGNSVFHNAGLTSNVGFQNAFGRTQSHLVQHAFTPTSGVFGPYSRKVDFNSGPVPSHSRRRALTIVPETDEVCEDQAYNKPVSISAKNTSLCVLSCVLDPNDQDFKAANETVVASSDAPLVLLRSVSVSPTPTASSIGQPDSTLMSGENLQIYSTSSVGHAIHNNDSILTSSATQIPHNNGDPASSTSNRSQSAQEFSPVTSPSHASLNPTTVSDV</sequence>
<organism evidence="2 3">
    <name type="scientific">Ziziphus jujuba var. spinosa</name>
    <dbReference type="NCBI Taxonomy" id="714518"/>
    <lineage>
        <taxon>Eukaryota</taxon>
        <taxon>Viridiplantae</taxon>
        <taxon>Streptophyta</taxon>
        <taxon>Embryophyta</taxon>
        <taxon>Tracheophyta</taxon>
        <taxon>Spermatophyta</taxon>
        <taxon>Magnoliopsida</taxon>
        <taxon>eudicotyledons</taxon>
        <taxon>Gunneridae</taxon>
        <taxon>Pentapetalae</taxon>
        <taxon>rosids</taxon>
        <taxon>fabids</taxon>
        <taxon>Rosales</taxon>
        <taxon>Rhamnaceae</taxon>
        <taxon>Paliureae</taxon>
        <taxon>Ziziphus</taxon>
    </lineage>
</organism>